<dbReference type="RefSeq" id="WP_218566891.1">
    <property type="nucleotide sequence ID" value="NZ_QGDQ01000004.1"/>
</dbReference>
<dbReference type="AlphaFoldDB" id="A0A316ACA7"/>
<dbReference type="Proteomes" id="UP000245469">
    <property type="component" value="Unassembled WGS sequence"/>
</dbReference>
<dbReference type="PANTHER" id="PTHR18964:SF149">
    <property type="entry name" value="BIFUNCTIONAL UDP-N-ACETYLGLUCOSAMINE 2-EPIMERASE_N-ACETYLMANNOSAMINE KINASE"/>
    <property type="match status" value="1"/>
</dbReference>
<evidence type="ECO:0000256" key="1">
    <source>
        <dbReference type="ARBA" id="ARBA00006479"/>
    </source>
</evidence>
<evidence type="ECO:0000313" key="2">
    <source>
        <dbReference type="EMBL" id="PWJ55222.1"/>
    </source>
</evidence>
<dbReference type="GO" id="GO:0016301">
    <property type="term" value="F:kinase activity"/>
    <property type="evidence" value="ECO:0007669"/>
    <property type="project" value="UniProtKB-KW"/>
</dbReference>
<comment type="similarity">
    <text evidence="1">Belongs to the ROK (NagC/XylR) family.</text>
</comment>
<accession>A0A316ACA7</accession>
<dbReference type="Gene3D" id="3.30.420.40">
    <property type="match status" value="2"/>
</dbReference>
<evidence type="ECO:0000313" key="3">
    <source>
        <dbReference type="Proteomes" id="UP000245469"/>
    </source>
</evidence>
<comment type="caution">
    <text evidence="2">The sequence shown here is derived from an EMBL/GenBank/DDBJ whole genome shotgun (WGS) entry which is preliminary data.</text>
</comment>
<gene>
    <name evidence="2" type="ORF">BXY45_104145</name>
</gene>
<dbReference type="EMBL" id="QGDQ01000004">
    <property type="protein sequence ID" value="PWJ55222.1"/>
    <property type="molecule type" value="Genomic_DNA"/>
</dbReference>
<keyword evidence="3" id="KW-1185">Reference proteome</keyword>
<dbReference type="Gene3D" id="1.10.10.10">
    <property type="entry name" value="Winged helix-like DNA-binding domain superfamily/Winged helix DNA-binding domain"/>
    <property type="match status" value="1"/>
</dbReference>
<name>A0A316ACA7_9ACTN</name>
<dbReference type="InterPro" id="IPR036390">
    <property type="entry name" value="WH_DNA-bd_sf"/>
</dbReference>
<dbReference type="InterPro" id="IPR036388">
    <property type="entry name" value="WH-like_DNA-bd_sf"/>
</dbReference>
<reference evidence="2 3" key="1">
    <citation type="submission" date="2018-03" db="EMBL/GenBank/DDBJ databases">
        <title>Genomic Encyclopedia of Archaeal and Bacterial Type Strains, Phase II (KMG-II): from individual species to whole genera.</title>
        <authorList>
            <person name="Goeker M."/>
        </authorList>
    </citation>
    <scope>NUCLEOTIDE SEQUENCE [LARGE SCALE GENOMIC DNA]</scope>
    <source>
        <strain evidence="2 3">DSM 44889</strain>
    </source>
</reference>
<organism evidence="2 3">
    <name type="scientific">Quadrisphaera granulorum</name>
    <dbReference type="NCBI Taxonomy" id="317664"/>
    <lineage>
        <taxon>Bacteria</taxon>
        <taxon>Bacillati</taxon>
        <taxon>Actinomycetota</taxon>
        <taxon>Actinomycetes</taxon>
        <taxon>Kineosporiales</taxon>
        <taxon>Kineosporiaceae</taxon>
        <taxon>Quadrisphaera</taxon>
    </lineage>
</organism>
<sequence length="407" mass="40633">MPPADPVREPARQRDLRERNLATVLARVAASSTDDGTAPSRAAIAAATGMARGTVSALVDALLLGGLVEELPPPPRTGAGRPANGLRLSGRRVAALGVELGASHVVACVRDLTGAVRARASVDSVDRTGPPERVLGASAELAVGVLADARAQGLDVVGGAWALPGLVDSAAGRLRLAPNLGWRDVDVLALLSAHPGLEGLPLAVDNEAALAAVAELWHPGDSPGGESFVLVTGEVGIGAGVVLDGRPLRGERGWSGELGHVTVDPAGPPCGCGARGCLEAYAGQEALLRRAGLAAERAGADALRRAALAGEALPLAALEQAGRALGVALAGAVNLLDVDAVVLGGACAPLAPWLAGPVRAELAERVLRARLLGVPVRVSATGSDAAVMGAAALVLQRVLDAPAALVA</sequence>
<dbReference type="SUPFAM" id="SSF53067">
    <property type="entry name" value="Actin-like ATPase domain"/>
    <property type="match status" value="1"/>
</dbReference>
<dbReference type="InterPro" id="IPR000600">
    <property type="entry name" value="ROK"/>
</dbReference>
<keyword evidence="2" id="KW-0418">Kinase</keyword>
<dbReference type="PANTHER" id="PTHR18964">
    <property type="entry name" value="ROK (REPRESSOR, ORF, KINASE) FAMILY"/>
    <property type="match status" value="1"/>
</dbReference>
<protein>
    <submittedName>
        <fullName evidence="2">Putative NBD/HSP70 family sugar kinase</fullName>
    </submittedName>
</protein>
<keyword evidence="2" id="KW-0808">Transferase</keyword>
<proteinExistence type="inferred from homology"/>
<dbReference type="SUPFAM" id="SSF46785">
    <property type="entry name" value="Winged helix' DNA-binding domain"/>
    <property type="match status" value="1"/>
</dbReference>
<dbReference type="InterPro" id="IPR043129">
    <property type="entry name" value="ATPase_NBD"/>
</dbReference>
<dbReference type="Pfam" id="PF00480">
    <property type="entry name" value="ROK"/>
    <property type="match status" value="1"/>
</dbReference>